<dbReference type="EMBL" id="LIHL02000001">
    <property type="protein sequence ID" value="KAF5480845.1"/>
    <property type="molecule type" value="Genomic_DNA"/>
</dbReference>
<feature type="region of interest" description="Disordered" evidence="1">
    <location>
        <begin position="90"/>
        <end position="127"/>
    </location>
</feature>
<reference evidence="2" key="1">
    <citation type="submission" date="2015-10" db="EMBL/GenBank/DDBJ databases">
        <authorList>
            <person name="Martinez-Garcia P.J."/>
            <person name="Crepeau M.W."/>
            <person name="Puiu D."/>
            <person name="Gonzalez-Ibeas D."/>
            <person name="Whalen J."/>
            <person name="Stevens K."/>
            <person name="Paul R."/>
            <person name="Butterfield T."/>
            <person name="Britton M."/>
            <person name="Reagan R."/>
            <person name="Chakraborty S."/>
            <person name="Walawage S.L."/>
            <person name="Vasquez-Gross H.A."/>
            <person name="Cardeno C."/>
            <person name="Famula R."/>
            <person name="Pratt K."/>
            <person name="Kuruganti S."/>
            <person name="Aradhya M.K."/>
            <person name="Leslie C.A."/>
            <person name="Dandekar A.M."/>
            <person name="Salzberg S.L."/>
            <person name="Wegrzyn J.L."/>
            <person name="Langley C.H."/>
            <person name="Neale D.B."/>
        </authorList>
    </citation>
    <scope>NUCLEOTIDE SEQUENCE</scope>
    <source>
        <tissue evidence="2">Leaves</tissue>
    </source>
</reference>
<feature type="compositionally biased region" description="Basic and acidic residues" evidence="1">
    <location>
        <begin position="109"/>
        <end position="125"/>
    </location>
</feature>
<sequence length="135" mass="13734">MWQCVFGSPRDPVLGVAEGLRAAFGGRGEVRIPRGGVLDGLDHGLGGVEVLGGDPDGGLDELERSGVGGHVVGLGQRGLALAREASGLAGLADRGRDGGGSIRTGFDGTGREGKKKDKGDKEDAGHGNYKKCGWL</sequence>
<evidence type="ECO:0000313" key="3">
    <source>
        <dbReference type="Proteomes" id="UP000619265"/>
    </source>
</evidence>
<proteinExistence type="predicted"/>
<accession>A0A834D8E3</accession>
<evidence type="ECO:0000256" key="1">
    <source>
        <dbReference type="SAM" id="MobiDB-lite"/>
    </source>
</evidence>
<dbReference type="Proteomes" id="UP000619265">
    <property type="component" value="Unassembled WGS sequence"/>
</dbReference>
<dbReference type="Gramene" id="Jr01_16800_p3">
    <property type="protein sequence ID" value="cds.Jr01_16800_p3"/>
    <property type="gene ID" value="Jr01_16800"/>
</dbReference>
<dbReference type="AlphaFoldDB" id="A0A834D8E3"/>
<gene>
    <name evidence="2" type="ORF">F2P56_001556</name>
</gene>
<protein>
    <submittedName>
        <fullName evidence="2">Uncharacterized protein</fullName>
    </submittedName>
</protein>
<evidence type="ECO:0000313" key="2">
    <source>
        <dbReference type="EMBL" id="KAF5480845.1"/>
    </source>
</evidence>
<name>A0A834D8E3_JUGRE</name>
<reference evidence="2" key="2">
    <citation type="submission" date="2020-03" db="EMBL/GenBank/DDBJ databases">
        <title>Walnut 2.0.</title>
        <authorList>
            <person name="Marrano A."/>
            <person name="Britton M."/>
            <person name="Zimin A.V."/>
            <person name="Zaini P.A."/>
            <person name="Workman R."/>
            <person name="Puiu D."/>
            <person name="Bianco L."/>
            <person name="Allen B.J."/>
            <person name="Troggio M."/>
            <person name="Leslie C.A."/>
            <person name="Timp W."/>
            <person name="Dendekar A."/>
            <person name="Salzberg S.L."/>
            <person name="Neale D.B."/>
        </authorList>
    </citation>
    <scope>NUCLEOTIDE SEQUENCE</scope>
    <source>
        <tissue evidence="2">Leaves</tissue>
    </source>
</reference>
<organism evidence="2 3">
    <name type="scientific">Juglans regia</name>
    <name type="common">English walnut</name>
    <dbReference type="NCBI Taxonomy" id="51240"/>
    <lineage>
        <taxon>Eukaryota</taxon>
        <taxon>Viridiplantae</taxon>
        <taxon>Streptophyta</taxon>
        <taxon>Embryophyta</taxon>
        <taxon>Tracheophyta</taxon>
        <taxon>Spermatophyta</taxon>
        <taxon>Magnoliopsida</taxon>
        <taxon>eudicotyledons</taxon>
        <taxon>Gunneridae</taxon>
        <taxon>Pentapetalae</taxon>
        <taxon>rosids</taxon>
        <taxon>fabids</taxon>
        <taxon>Fagales</taxon>
        <taxon>Juglandaceae</taxon>
        <taxon>Juglans</taxon>
    </lineage>
</organism>
<feature type="non-terminal residue" evidence="2">
    <location>
        <position position="135"/>
    </location>
</feature>
<comment type="caution">
    <text evidence="2">The sequence shown here is derived from an EMBL/GenBank/DDBJ whole genome shotgun (WGS) entry which is preliminary data.</text>
</comment>